<accession>D1B721</accession>
<dbReference type="CDD" id="cd12913">
    <property type="entry name" value="PDC1_MCP_like"/>
    <property type="match status" value="1"/>
</dbReference>
<name>D1B721_THEAS</name>
<evidence type="ECO:0008006" key="5">
    <source>
        <dbReference type="Google" id="ProtNLM"/>
    </source>
</evidence>
<dbReference type="RefSeq" id="WP_012870321.1">
    <property type="nucleotide sequence ID" value="NC_013522.1"/>
</dbReference>
<dbReference type="eggNOG" id="COG2770">
    <property type="taxonomic scope" value="Bacteria"/>
</dbReference>
<reference evidence="3 4" key="1">
    <citation type="journal article" date="2009" name="Stand. Genomic Sci.">
        <title>Complete genome sequence of Thermanaerovibrio acidaminovorans type strain (Su883).</title>
        <authorList>
            <person name="Chovatia M."/>
            <person name="Sikorski J."/>
            <person name="Schroder M."/>
            <person name="Lapidus A."/>
            <person name="Nolan M."/>
            <person name="Tice H."/>
            <person name="Glavina Del Rio T."/>
            <person name="Copeland A."/>
            <person name="Cheng J.F."/>
            <person name="Lucas S."/>
            <person name="Chen F."/>
            <person name="Bruce D."/>
            <person name="Goodwin L."/>
            <person name="Pitluck S."/>
            <person name="Ivanova N."/>
            <person name="Mavromatis K."/>
            <person name="Ovchinnikova G."/>
            <person name="Pati A."/>
            <person name="Chen A."/>
            <person name="Palaniappan K."/>
            <person name="Land M."/>
            <person name="Hauser L."/>
            <person name="Chang Y.J."/>
            <person name="Jeffries C.D."/>
            <person name="Chain P."/>
            <person name="Saunders E."/>
            <person name="Detter J.C."/>
            <person name="Brettin T."/>
            <person name="Rohde M."/>
            <person name="Goker M."/>
            <person name="Spring S."/>
            <person name="Bristow J."/>
            <person name="Markowitz V."/>
            <person name="Hugenholtz P."/>
            <person name="Kyrpides N.C."/>
            <person name="Klenk H.P."/>
            <person name="Eisen J.A."/>
        </authorList>
    </citation>
    <scope>NUCLEOTIDE SEQUENCE [LARGE SCALE GENOMIC DNA]</scope>
    <source>
        <strain evidence="4">ATCC 49978 / DSM 6589 / Su883</strain>
    </source>
</reference>
<evidence type="ECO:0000313" key="3">
    <source>
        <dbReference type="EMBL" id="ACZ19812.1"/>
    </source>
</evidence>
<evidence type="ECO:0000256" key="2">
    <source>
        <dbReference type="SAM" id="Phobius"/>
    </source>
</evidence>
<sequence>MVKLGIRGKMLFYVLVPLVAILGLLGAYTTYSSVSMAERKAEEVVSASAKAAANGVSAYVGELVASTRTMARVVESANPADPDARDRVLKTLEYLLSKTPLVMSSWTVFEPNAFDGRDQEFVNRLGYKEKGRFMGTFLKVNGKVSRSFDITEQMLASEEEAGSWYLNPLRSGKDTVTDPYFYNYTGVQGDDKFIASISIPVQRNGRVVGIAGMDVDLTSLKDVVSSLGGAGGAKAYLISSGGVVVSAPDQSIMGKPMDEVAKVRCPPLRRSSPPSPPAGRCRSAGSPCLGANRCSGWWPR</sequence>
<dbReference type="EnsemblBacteria" id="ACZ19812">
    <property type="protein sequence ID" value="ACZ19812"/>
    <property type="gene ID" value="Taci_1591"/>
</dbReference>
<keyword evidence="4" id="KW-1185">Reference proteome</keyword>
<dbReference type="OrthoDB" id="343970at2"/>
<keyword evidence="2" id="KW-1133">Transmembrane helix</keyword>
<dbReference type="HOGENOM" id="CLU_927289_0_0_0"/>
<dbReference type="KEGG" id="tai:Taci_1591"/>
<dbReference type="AlphaFoldDB" id="D1B721"/>
<evidence type="ECO:0000313" key="4">
    <source>
        <dbReference type="Proteomes" id="UP000002030"/>
    </source>
</evidence>
<feature type="compositionally biased region" description="Low complexity" evidence="1">
    <location>
        <begin position="265"/>
        <end position="284"/>
    </location>
</feature>
<evidence type="ECO:0000256" key="1">
    <source>
        <dbReference type="SAM" id="MobiDB-lite"/>
    </source>
</evidence>
<keyword evidence="2" id="KW-0812">Transmembrane</keyword>
<feature type="region of interest" description="Disordered" evidence="1">
    <location>
        <begin position="265"/>
        <end position="285"/>
    </location>
</feature>
<organism evidence="3 4">
    <name type="scientific">Thermanaerovibrio acidaminovorans (strain ATCC 49978 / DSM 6589 / Su883)</name>
    <name type="common">Selenomonas acidaminovorans</name>
    <dbReference type="NCBI Taxonomy" id="525903"/>
    <lineage>
        <taxon>Bacteria</taxon>
        <taxon>Thermotogati</taxon>
        <taxon>Synergistota</taxon>
        <taxon>Synergistia</taxon>
        <taxon>Synergistales</taxon>
        <taxon>Synergistaceae</taxon>
        <taxon>Thermanaerovibrio</taxon>
    </lineage>
</organism>
<dbReference type="STRING" id="525903.Taci_1591"/>
<dbReference type="EMBL" id="CP001818">
    <property type="protein sequence ID" value="ACZ19812.1"/>
    <property type="molecule type" value="Genomic_DNA"/>
</dbReference>
<dbReference type="Pfam" id="PF22673">
    <property type="entry name" value="MCP-like_PDC_1"/>
    <property type="match status" value="1"/>
</dbReference>
<proteinExistence type="predicted"/>
<dbReference type="Gene3D" id="3.30.450.20">
    <property type="entry name" value="PAS domain"/>
    <property type="match status" value="1"/>
</dbReference>
<feature type="transmembrane region" description="Helical" evidence="2">
    <location>
        <begin position="12"/>
        <end position="31"/>
    </location>
</feature>
<keyword evidence="2" id="KW-0472">Membrane</keyword>
<dbReference type="Proteomes" id="UP000002030">
    <property type="component" value="Chromosome"/>
</dbReference>
<protein>
    <recommendedName>
        <fullName evidence="5">Cache domain-containing protein</fullName>
    </recommendedName>
</protein>
<gene>
    <name evidence="3" type="ordered locus">Taci_1591</name>
</gene>